<keyword evidence="1" id="KW-0175">Coiled coil</keyword>
<sequence length="198" mass="22045">MHSASVDAYAARVALPHAILVSLSEQSGSGYELARRFDRSIGFFWTATHQQIYRTLRTMENDGWVHATAVTQHGRPDKKVYTVADEGRAELARWIAAPLVGRGGSVADHRIRDLAVKVRGAAYGNVDALRMQVATLRRERAELLDTYRGFQQQQFPEPNSLTGAELHQYLVLRGGIRAEESAVGWLDEVTTALEDNRA</sequence>
<proteinExistence type="predicted"/>
<dbReference type="InterPro" id="IPR018309">
    <property type="entry name" value="Tscrpt_reg_PadR_C"/>
</dbReference>
<gene>
    <name evidence="4" type="ORF">MPOR_45920</name>
</gene>
<dbReference type="KEGG" id="mpof:MPOR_45920"/>
<accession>A0A6N4VD25</accession>
<dbReference type="SUPFAM" id="SSF46785">
    <property type="entry name" value="Winged helix' DNA-binding domain"/>
    <property type="match status" value="1"/>
</dbReference>
<dbReference type="InterPro" id="IPR036388">
    <property type="entry name" value="WH-like_DNA-bd_sf"/>
</dbReference>
<dbReference type="AlphaFoldDB" id="A0A6N4VD25"/>
<feature type="domain" description="Transcription regulator PadR N-terminal" evidence="2">
    <location>
        <begin position="19"/>
        <end position="92"/>
    </location>
</feature>
<feature type="domain" description="Transcription regulator PadR C-terminal" evidence="3">
    <location>
        <begin position="113"/>
        <end position="194"/>
    </location>
</feature>
<dbReference type="PANTHER" id="PTHR43252:SF4">
    <property type="entry name" value="TRANSCRIPTIONAL REGULATORY PROTEIN"/>
    <property type="match status" value="1"/>
</dbReference>
<dbReference type="Gene3D" id="6.10.140.190">
    <property type="match status" value="1"/>
</dbReference>
<organism evidence="4 5">
    <name type="scientific">Mycolicibacterium poriferae</name>
    <dbReference type="NCBI Taxonomy" id="39694"/>
    <lineage>
        <taxon>Bacteria</taxon>
        <taxon>Bacillati</taxon>
        <taxon>Actinomycetota</taxon>
        <taxon>Actinomycetes</taxon>
        <taxon>Mycobacteriales</taxon>
        <taxon>Mycobacteriaceae</taxon>
        <taxon>Mycolicibacterium</taxon>
    </lineage>
</organism>
<reference evidence="4 5" key="1">
    <citation type="journal article" date="2019" name="Emerg. Microbes Infect.">
        <title>Comprehensive subspecies identification of 175 nontuberculous mycobacteria species based on 7547 genomic profiles.</title>
        <authorList>
            <person name="Matsumoto Y."/>
            <person name="Kinjo T."/>
            <person name="Motooka D."/>
            <person name="Nabeya D."/>
            <person name="Jung N."/>
            <person name="Uechi K."/>
            <person name="Horii T."/>
            <person name="Iida T."/>
            <person name="Fujita J."/>
            <person name="Nakamura S."/>
        </authorList>
    </citation>
    <scope>NUCLEOTIDE SEQUENCE [LARGE SCALE GENOMIC DNA]</scope>
    <source>
        <strain evidence="4 5">JCM 12603</strain>
    </source>
</reference>
<dbReference type="EMBL" id="AP022570">
    <property type="protein sequence ID" value="BBX53566.1"/>
    <property type="molecule type" value="Genomic_DNA"/>
</dbReference>
<dbReference type="Pfam" id="PF03551">
    <property type="entry name" value="PadR"/>
    <property type="match status" value="1"/>
</dbReference>
<name>A0A6N4VD25_9MYCO</name>
<evidence type="ECO:0000259" key="3">
    <source>
        <dbReference type="Pfam" id="PF10400"/>
    </source>
</evidence>
<evidence type="ECO:0000313" key="5">
    <source>
        <dbReference type="Proteomes" id="UP000466785"/>
    </source>
</evidence>
<dbReference type="PANTHER" id="PTHR43252">
    <property type="entry name" value="TRANSCRIPTIONAL REGULATOR YQJI"/>
    <property type="match status" value="1"/>
</dbReference>
<evidence type="ECO:0000259" key="2">
    <source>
        <dbReference type="Pfam" id="PF03551"/>
    </source>
</evidence>
<evidence type="ECO:0000256" key="1">
    <source>
        <dbReference type="SAM" id="Coils"/>
    </source>
</evidence>
<keyword evidence="5" id="KW-1185">Reference proteome</keyword>
<evidence type="ECO:0000313" key="4">
    <source>
        <dbReference type="EMBL" id="BBX53566.1"/>
    </source>
</evidence>
<dbReference type="InterPro" id="IPR036390">
    <property type="entry name" value="WH_DNA-bd_sf"/>
</dbReference>
<protein>
    <recommendedName>
        <fullName evidence="6">PadR family transcriptional regulator</fullName>
    </recommendedName>
</protein>
<dbReference type="InterPro" id="IPR005149">
    <property type="entry name" value="Tscrpt_reg_PadR_N"/>
</dbReference>
<feature type="coiled-coil region" evidence="1">
    <location>
        <begin position="126"/>
        <end position="153"/>
    </location>
</feature>
<evidence type="ECO:0008006" key="6">
    <source>
        <dbReference type="Google" id="ProtNLM"/>
    </source>
</evidence>
<dbReference type="Pfam" id="PF10400">
    <property type="entry name" value="Vir_act_alpha_C"/>
    <property type="match status" value="1"/>
</dbReference>
<dbReference type="Gene3D" id="1.10.10.10">
    <property type="entry name" value="Winged helix-like DNA-binding domain superfamily/Winged helix DNA-binding domain"/>
    <property type="match status" value="1"/>
</dbReference>
<dbReference type="Proteomes" id="UP000466785">
    <property type="component" value="Chromosome"/>
</dbReference>